<feature type="region of interest" description="Disordered" evidence="1">
    <location>
        <begin position="41"/>
        <end position="66"/>
    </location>
</feature>
<dbReference type="RefSeq" id="WP_046970338.1">
    <property type="nucleotide sequence ID" value="NZ_JPLA01000006.1"/>
</dbReference>
<evidence type="ECO:0000313" key="2">
    <source>
        <dbReference type="EMBL" id="KLD65453.1"/>
    </source>
</evidence>
<evidence type="ECO:0000256" key="1">
    <source>
        <dbReference type="SAM" id="MobiDB-lite"/>
    </source>
</evidence>
<accession>A0A0G9H772</accession>
<evidence type="ECO:0000313" key="3">
    <source>
        <dbReference type="Proteomes" id="UP000035481"/>
    </source>
</evidence>
<protein>
    <submittedName>
        <fullName evidence="2">Uncharacterized protein</fullName>
    </submittedName>
</protein>
<name>A0A0G9H772_9GAMM</name>
<comment type="caution">
    <text evidence="2">The sequence shown here is derived from an EMBL/GenBank/DDBJ whole genome shotgun (WGS) entry which is preliminary data.</text>
</comment>
<dbReference type="AlphaFoldDB" id="A0A0G9H772"/>
<dbReference type="EMBL" id="JPLA01000006">
    <property type="protein sequence ID" value="KLD65453.1"/>
    <property type="molecule type" value="Genomic_DNA"/>
</dbReference>
<sequence>MAASTLDADIAAELANAAVLDAQIRTFLSALEPLAIANARTSRRPSVPPAASGSNPFVCHPPEQYA</sequence>
<organism evidence="2 3">
    <name type="scientific">Dyella japonica DSM 16301</name>
    <dbReference type="NCBI Taxonomy" id="1440762"/>
    <lineage>
        <taxon>Bacteria</taxon>
        <taxon>Pseudomonadati</taxon>
        <taxon>Pseudomonadota</taxon>
        <taxon>Gammaproteobacteria</taxon>
        <taxon>Lysobacterales</taxon>
        <taxon>Rhodanobacteraceae</taxon>
        <taxon>Dyella</taxon>
    </lineage>
</organism>
<dbReference type="Proteomes" id="UP000035481">
    <property type="component" value="Unassembled WGS sequence"/>
</dbReference>
<reference evidence="2 3" key="1">
    <citation type="journal article" date="2015" name="Antonie Van Leeuwenhoek">
        <title>A phylogenomic and molecular marker based taxonomic framework for the order Xanthomonadales: proposal to transfer the families Algiphilaceae and Solimonadaceae to the order Nevskiales ord. nov. and to create a new family within the order Xanthomonadales, the family Rhodanobacteraceae fam. nov., containing the genus Rhodanobacter and its closest relatives.</title>
        <authorList>
            <person name="Naushad S."/>
            <person name="Adeolu M."/>
            <person name="Wong S."/>
            <person name="Sohail M."/>
            <person name="Schellhorn H.E."/>
            <person name="Gupta R.S."/>
        </authorList>
    </citation>
    <scope>NUCLEOTIDE SEQUENCE [LARGE SCALE GENOMIC DNA]</scope>
    <source>
        <strain evidence="2 3">DSM 16301</strain>
    </source>
</reference>
<gene>
    <name evidence="2" type="ORF">Y882_02745</name>
</gene>
<dbReference type="PATRIC" id="fig|1440762.4.peg.3330"/>
<dbReference type="STRING" id="1440762.Y882_02745"/>
<proteinExistence type="predicted"/>